<comment type="caution">
    <text evidence="2">The sequence shown here is derived from an EMBL/GenBank/DDBJ whole genome shotgun (WGS) entry which is preliminary data.</text>
</comment>
<keyword evidence="3" id="KW-1185">Reference proteome</keyword>
<reference evidence="2 3" key="1">
    <citation type="submission" date="2019-11" db="EMBL/GenBank/DDBJ databases">
        <title>Pedobacter sp. HMF7056 Genome sequencing and assembly.</title>
        <authorList>
            <person name="Kang H."/>
            <person name="Kim H."/>
            <person name="Joh K."/>
        </authorList>
    </citation>
    <scope>NUCLEOTIDE SEQUENCE [LARGE SCALE GENOMIC DNA]</scope>
    <source>
        <strain evidence="2 3">HMF7056</strain>
    </source>
</reference>
<dbReference type="Proteomes" id="UP000451233">
    <property type="component" value="Unassembled WGS sequence"/>
</dbReference>
<protein>
    <submittedName>
        <fullName evidence="2">KTSC domain-containing protein</fullName>
    </submittedName>
</protein>
<dbReference type="InterPro" id="IPR025309">
    <property type="entry name" value="KTSC_dom"/>
</dbReference>
<evidence type="ECO:0000313" key="2">
    <source>
        <dbReference type="EMBL" id="MXV16859.1"/>
    </source>
</evidence>
<proteinExistence type="predicted"/>
<evidence type="ECO:0000313" key="3">
    <source>
        <dbReference type="Proteomes" id="UP000451233"/>
    </source>
</evidence>
<sequence>MENTEIKTATINDREVIIDARVTDFKIGQKPSSNVDYFGTKMGAKQLFVQFKNGSSYIYSDVDEHKLISIHAADSVGKFFSKEIAGKFSHVKVLERLITIKPEE</sequence>
<accession>A0A7K1Y1G3</accession>
<feature type="domain" description="KTSC" evidence="1">
    <location>
        <begin position="32"/>
        <end position="88"/>
    </location>
</feature>
<dbReference type="RefSeq" id="WP_160907829.1">
    <property type="nucleotide sequence ID" value="NZ_WVHS01000003.1"/>
</dbReference>
<name>A0A7K1Y1G3_9SPHI</name>
<dbReference type="Pfam" id="PF13619">
    <property type="entry name" value="KTSC"/>
    <property type="match status" value="1"/>
</dbReference>
<dbReference type="EMBL" id="WVHS01000003">
    <property type="protein sequence ID" value="MXV16859.1"/>
    <property type="molecule type" value="Genomic_DNA"/>
</dbReference>
<organism evidence="2 3">
    <name type="scientific">Hufsiella ginkgonis</name>
    <dbReference type="NCBI Taxonomy" id="2695274"/>
    <lineage>
        <taxon>Bacteria</taxon>
        <taxon>Pseudomonadati</taxon>
        <taxon>Bacteroidota</taxon>
        <taxon>Sphingobacteriia</taxon>
        <taxon>Sphingobacteriales</taxon>
        <taxon>Sphingobacteriaceae</taxon>
        <taxon>Hufsiella</taxon>
    </lineage>
</organism>
<gene>
    <name evidence="2" type="ORF">GS398_16280</name>
</gene>
<evidence type="ECO:0000259" key="1">
    <source>
        <dbReference type="Pfam" id="PF13619"/>
    </source>
</evidence>
<dbReference type="AlphaFoldDB" id="A0A7K1Y1G3"/>